<reference evidence="2" key="1">
    <citation type="submission" date="2020-10" db="EMBL/GenBank/DDBJ databases">
        <title>Taxonomic study of unclassified bacteria belonging to the class Ktedonobacteria.</title>
        <authorList>
            <person name="Yabe S."/>
            <person name="Wang C.M."/>
            <person name="Zheng Y."/>
            <person name="Sakai Y."/>
            <person name="Cavaletti L."/>
            <person name="Monciardini P."/>
            <person name="Donadio S."/>
        </authorList>
    </citation>
    <scope>NUCLEOTIDE SEQUENCE</scope>
    <source>
        <strain evidence="2">ID150040</strain>
    </source>
</reference>
<name>A0A8J3IBA1_9CHLR</name>
<dbReference type="AlphaFoldDB" id="A0A8J3IBA1"/>
<keyword evidence="1" id="KW-0472">Membrane</keyword>
<proteinExistence type="predicted"/>
<evidence type="ECO:0000313" key="2">
    <source>
        <dbReference type="EMBL" id="GHO92219.1"/>
    </source>
</evidence>
<feature type="transmembrane region" description="Helical" evidence="1">
    <location>
        <begin position="81"/>
        <end position="106"/>
    </location>
</feature>
<dbReference type="EMBL" id="BNJK01000001">
    <property type="protein sequence ID" value="GHO92219.1"/>
    <property type="molecule type" value="Genomic_DNA"/>
</dbReference>
<sequence>MPSSVRRYRSDVQVETDYTHADVQSLAQNDYASSFQPPVKGVPARRTAMQARQRRDTNTEDIVTHRLTPTIERGRYRPTHWLVYVGVGVLIMTLGWIVLSMVTNWWQVTQDDWHYGRPRTAQYDVVVGHNDSEANPSHFVALNLRRRIEIIECPGGDCSKAKIYVGPVLIGQGQDLAPVTLSFKDVNGDGKVDMIVSVQDSRLVFINENGAFRPQRTGENIQLN</sequence>
<comment type="caution">
    <text evidence="2">The sequence shown here is derived from an EMBL/GenBank/DDBJ whole genome shotgun (WGS) entry which is preliminary data.</text>
</comment>
<evidence type="ECO:0008006" key="4">
    <source>
        <dbReference type="Google" id="ProtNLM"/>
    </source>
</evidence>
<evidence type="ECO:0000313" key="3">
    <source>
        <dbReference type="Proteomes" id="UP000597444"/>
    </source>
</evidence>
<keyword evidence="3" id="KW-1185">Reference proteome</keyword>
<protein>
    <recommendedName>
        <fullName evidence="4">VCBS repeat-containing protein</fullName>
    </recommendedName>
</protein>
<keyword evidence="1" id="KW-1133">Transmembrane helix</keyword>
<accession>A0A8J3IBA1</accession>
<gene>
    <name evidence="2" type="ORF">KSF_022670</name>
</gene>
<evidence type="ECO:0000256" key="1">
    <source>
        <dbReference type="SAM" id="Phobius"/>
    </source>
</evidence>
<keyword evidence="1" id="KW-0812">Transmembrane</keyword>
<organism evidence="2 3">
    <name type="scientific">Reticulibacter mediterranei</name>
    <dbReference type="NCBI Taxonomy" id="2778369"/>
    <lineage>
        <taxon>Bacteria</taxon>
        <taxon>Bacillati</taxon>
        <taxon>Chloroflexota</taxon>
        <taxon>Ktedonobacteria</taxon>
        <taxon>Ktedonobacterales</taxon>
        <taxon>Reticulibacteraceae</taxon>
        <taxon>Reticulibacter</taxon>
    </lineage>
</organism>
<dbReference type="Proteomes" id="UP000597444">
    <property type="component" value="Unassembled WGS sequence"/>
</dbReference>